<evidence type="ECO:0000313" key="3">
    <source>
        <dbReference type="Proteomes" id="UP000605013"/>
    </source>
</evidence>
<reference evidence="2 3" key="1">
    <citation type="submission" date="2020-12" db="EMBL/GenBank/DDBJ databases">
        <title>Olleya sediminilitoris sp. nov., isolated from a tidal flat.</title>
        <authorList>
            <person name="Park S."/>
            <person name="Yoon J.-H."/>
        </authorList>
    </citation>
    <scope>NUCLEOTIDE SEQUENCE [LARGE SCALE GENOMIC DNA]</scope>
    <source>
        <strain evidence="2 3">YSTF-M6</strain>
    </source>
</reference>
<dbReference type="Proteomes" id="UP000605013">
    <property type="component" value="Unassembled WGS sequence"/>
</dbReference>
<feature type="signal peptide" evidence="1">
    <location>
        <begin position="1"/>
        <end position="19"/>
    </location>
</feature>
<organism evidence="2 3">
    <name type="scientific">Olleya sediminilitoris</name>
    <dbReference type="NCBI Taxonomy" id="2795739"/>
    <lineage>
        <taxon>Bacteria</taxon>
        <taxon>Pseudomonadati</taxon>
        <taxon>Bacteroidota</taxon>
        <taxon>Flavobacteriia</taxon>
        <taxon>Flavobacteriales</taxon>
        <taxon>Flavobacteriaceae</taxon>
    </lineage>
</organism>
<dbReference type="EMBL" id="JAEMEF010000004">
    <property type="protein sequence ID" value="MBL7559462.1"/>
    <property type="molecule type" value="Genomic_DNA"/>
</dbReference>
<keyword evidence="3" id="KW-1185">Reference proteome</keyword>
<accession>A0ABS1WK10</accession>
<comment type="caution">
    <text evidence="2">The sequence shown here is derived from an EMBL/GenBank/DDBJ whole genome shotgun (WGS) entry which is preliminary data.</text>
</comment>
<protein>
    <submittedName>
        <fullName evidence="2">Uncharacterized protein</fullName>
    </submittedName>
</protein>
<keyword evidence="1" id="KW-0732">Signal</keyword>
<proteinExistence type="predicted"/>
<feature type="chain" id="PRO_5045912831" evidence="1">
    <location>
        <begin position="20"/>
        <end position="185"/>
    </location>
</feature>
<dbReference type="RefSeq" id="WP_028291167.1">
    <property type="nucleotide sequence ID" value="NZ_JAEMEF010000004.1"/>
</dbReference>
<evidence type="ECO:0000256" key="1">
    <source>
        <dbReference type="SAM" id="SignalP"/>
    </source>
</evidence>
<sequence>MKTIIKVILLLTISITVFNCSDDDDGSTTTGNTNEYFKYTIDGVERIFDYQVEGHLETDTSTIIDRFEINASGQQPSGDLRRVGINFSFDSSGAFMPNTVYNWGVALDNTPTEKFYFGETTSTNLFLLSSDFNAHPIIATVTSAIPNAVGDYLEFTFVGSYTDDNNVSHSISGECRVQRDANQDF</sequence>
<name>A0ABS1WK10_9FLAO</name>
<evidence type="ECO:0000313" key="2">
    <source>
        <dbReference type="EMBL" id="MBL7559462.1"/>
    </source>
</evidence>
<gene>
    <name evidence="2" type="ORF">JAO71_06540</name>
</gene>